<keyword evidence="3" id="KW-1185">Reference proteome</keyword>
<evidence type="ECO:0000313" key="3">
    <source>
        <dbReference type="Proteomes" id="UP001500235"/>
    </source>
</evidence>
<dbReference type="Pfam" id="PF07396">
    <property type="entry name" value="Porin_O_P"/>
    <property type="match status" value="1"/>
</dbReference>
<evidence type="ECO:0000256" key="1">
    <source>
        <dbReference type="SAM" id="SignalP"/>
    </source>
</evidence>
<dbReference type="EMBL" id="BAABBQ010000001">
    <property type="protein sequence ID" value="GAA4009335.1"/>
    <property type="molecule type" value="Genomic_DNA"/>
</dbReference>
<sequence length="490" mass="52595">MTMAAVLALAAPEAAEAQAAPDPAAQIAELQQQIEALRKEVEALKATSVKVTPTWGAAPKFEDKAAGWSFKPRGRLMLDAGTVSNPGDAVVTRNLGFNTRVRRLRLGVEGTIPGGFAYKVEADFANAQVGFGDVTLSYAPSGKPYEVTAGNFETLNGLEQMTSSRFISFAERSAFNDAFVNTRRLGLAGTWKADELRWSAGLFAAHSIDSSLDNDGWIAASRLTWSPKLGEDQLQFGASVQMREYQSNNGGTASTSAGAPSTNQLARLRARPFSQLTDVRFVDTGAFAARGDTILGLEALGIFGPLHLTGEAQWVRVDAYAPGSRLGGDPLDAFASLTQITPDGDPGFFGAYAEVGYYLTGESRGFRDSLWNRTKVAKPFSKGGWGALQVNSRVDWLDLDSGKLKRGFATNFSTGASTPSVALGRGGTQLGLLSSLVWSPEDWFRFYLQYSHARITGGPLAATVRPLSTKPIDERRYGVDSVQARASFDF</sequence>
<proteinExistence type="predicted"/>
<organism evidence="2 3">
    <name type="scientific">Sphingomonas swuensis</name>
    <dbReference type="NCBI Taxonomy" id="977800"/>
    <lineage>
        <taxon>Bacteria</taxon>
        <taxon>Pseudomonadati</taxon>
        <taxon>Pseudomonadota</taxon>
        <taxon>Alphaproteobacteria</taxon>
        <taxon>Sphingomonadales</taxon>
        <taxon>Sphingomonadaceae</taxon>
        <taxon>Sphingomonas</taxon>
    </lineage>
</organism>
<name>A0ABP7SAX2_9SPHN</name>
<comment type="caution">
    <text evidence="2">The sequence shown here is derived from an EMBL/GenBank/DDBJ whole genome shotgun (WGS) entry which is preliminary data.</text>
</comment>
<accession>A0ABP7SAX2</accession>
<dbReference type="InterPro" id="IPR023614">
    <property type="entry name" value="Porin_dom_sf"/>
</dbReference>
<reference evidence="3" key="1">
    <citation type="journal article" date="2019" name="Int. J. Syst. Evol. Microbiol.">
        <title>The Global Catalogue of Microorganisms (GCM) 10K type strain sequencing project: providing services to taxonomists for standard genome sequencing and annotation.</title>
        <authorList>
            <consortium name="The Broad Institute Genomics Platform"/>
            <consortium name="The Broad Institute Genome Sequencing Center for Infectious Disease"/>
            <person name="Wu L."/>
            <person name="Ma J."/>
        </authorList>
    </citation>
    <scope>NUCLEOTIDE SEQUENCE [LARGE SCALE GENOMIC DNA]</scope>
    <source>
        <strain evidence="3">JCM 17563</strain>
    </source>
</reference>
<evidence type="ECO:0000313" key="2">
    <source>
        <dbReference type="EMBL" id="GAA4009335.1"/>
    </source>
</evidence>
<protein>
    <recommendedName>
        <fullName evidence="4">Porin</fullName>
    </recommendedName>
</protein>
<keyword evidence="1" id="KW-0732">Signal</keyword>
<evidence type="ECO:0008006" key="4">
    <source>
        <dbReference type="Google" id="ProtNLM"/>
    </source>
</evidence>
<feature type="chain" id="PRO_5046262487" description="Porin" evidence="1">
    <location>
        <begin position="20"/>
        <end position="490"/>
    </location>
</feature>
<dbReference type="InterPro" id="IPR010870">
    <property type="entry name" value="Porin_O/P"/>
</dbReference>
<feature type="signal peptide" evidence="1">
    <location>
        <begin position="1"/>
        <end position="19"/>
    </location>
</feature>
<dbReference type="Gene3D" id="2.40.160.10">
    <property type="entry name" value="Porin"/>
    <property type="match status" value="1"/>
</dbReference>
<dbReference type="SUPFAM" id="SSF56935">
    <property type="entry name" value="Porins"/>
    <property type="match status" value="1"/>
</dbReference>
<dbReference type="Proteomes" id="UP001500235">
    <property type="component" value="Unassembled WGS sequence"/>
</dbReference>
<gene>
    <name evidence="2" type="ORF">GCM10022280_02720</name>
</gene>